<gene>
    <name evidence="4" type="ORF">GPM918_LOCUS768</name>
    <name evidence="5" type="ORF">SRO942_LOCUS769</name>
</gene>
<comment type="caution">
    <text evidence="4">The sequence shown here is derived from an EMBL/GenBank/DDBJ whole genome shotgun (WGS) entry which is preliminary data.</text>
</comment>
<feature type="region of interest" description="Disordered" evidence="3">
    <location>
        <begin position="309"/>
        <end position="339"/>
    </location>
</feature>
<dbReference type="InterPro" id="IPR026755">
    <property type="entry name" value="Fam221a/b"/>
</dbReference>
<dbReference type="PANTHER" id="PTHR31214">
    <property type="entry name" value="PROTEIN FAM221A-RELATED"/>
    <property type="match status" value="1"/>
</dbReference>
<sequence length="339" mass="38117">MANRRAPGEYIQAPPNAAAHVDAYFEYRAIVGDDDGGQMFTPEEFEAYKNRVLPMRLHNRLYVSWVNPEGMDCILVGPQHKCLCRHRFTEHKTDFQQIPNDRPILLPCRASGCRCVSFDYAANSSGTSDPNCRCKHALEHHSTNPPYKCKKGCACSGFSTPFTCGCGTAANKHFTLVETAEEREKRGHPTGSYATPYKAMGGMTGFSSLAEGYLRLDESGRGMDLYLLMHLGRPSDEFLNQPITAADHPILRTHAALDPSSQEAQNQLRRGGESELDYYERRYKERVRERMLWASYTYLLAVQHLSKSVKAPENPYNSDAQLTTGSRKSGTSPQRHIKK</sequence>
<organism evidence="4 6">
    <name type="scientific">Didymodactylos carnosus</name>
    <dbReference type="NCBI Taxonomy" id="1234261"/>
    <lineage>
        <taxon>Eukaryota</taxon>
        <taxon>Metazoa</taxon>
        <taxon>Spiralia</taxon>
        <taxon>Gnathifera</taxon>
        <taxon>Rotifera</taxon>
        <taxon>Eurotatoria</taxon>
        <taxon>Bdelloidea</taxon>
        <taxon>Philodinida</taxon>
        <taxon>Philodinidae</taxon>
        <taxon>Didymodactylos</taxon>
    </lineage>
</organism>
<dbReference type="EMBL" id="CAJOBC010000063">
    <property type="protein sequence ID" value="CAF3529304.1"/>
    <property type="molecule type" value="Genomic_DNA"/>
</dbReference>
<feature type="compositionally biased region" description="Polar residues" evidence="3">
    <location>
        <begin position="315"/>
        <end position="339"/>
    </location>
</feature>
<evidence type="ECO:0000256" key="1">
    <source>
        <dbReference type="ARBA" id="ARBA00011026"/>
    </source>
</evidence>
<dbReference type="Pfam" id="PF14753">
    <property type="entry name" value="FAM221"/>
    <property type="match status" value="1"/>
</dbReference>
<accession>A0A813PJY4</accession>
<dbReference type="Proteomes" id="UP000681722">
    <property type="component" value="Unassembled WGS sequence"/>
</dbReference>
<evidence type="ECO:0000313" key="6">
    <source>
        <dbReference type="Proteomes" id="UP000663829"/>
    </source>
</evidence>
<reference evidence="4" key="1">
    <citation type="submission" date="2021-02" db="EMBL/GenBank/DDBJ databases">
        <authorList>
            <person name="Nowell W R."/>
        </authorList>
    </citation>
    <scope>NUCLEOTIDE SEQUENCE</scope>
</reference>
<keyword evidence="6" id="KW-1185">Reference proteome</keyword>
<evidence type="ECO:0000313" key="4">
    <source>
        <dbReference type="EMBL" id="CAF0749938.1"/>
    </source>
</evidence>
<evidence type="ECO:0000256" key="3">
    <source>
        <dbReference type="SAM" id="MobiDB-lite"/>
    </source>
</evidence>
<evidence type="ECO:0000256" key="2">
    <source>
        <dbReference type="ARBA" id="ARBA00039630"/>
    </source>
</evidence>
<dbReference type="Proteomes" id="UP000663829">
    <property type="component" value="Unassembled WGS sequence"/>
</dbReference>
<dbReference type="AlphaFoldDB" id="A0A813PJY4"/>
<dbReference type="OrthoDB" id="310364at2759"/>
<dbReference type="EMBL" id="CAJNOQ010000063">
    <property type="protein sequence ID" value="CAF0749938.1"/>
    <property type="molecule type" value="Genomic_DNA"/>
</dbReference>
<name>A0A813PJY4_9BILA</name>
<comment type="similarity">
    <text evidence="1">Belongs to the FAM221 family.</text>
</comment>
<proteinExistence type="inferred from homology"/>
<protein>
    <recommendedName>
        <fullName evidence="2">Protein FAM221A</fullName>
    </recommendedName>
</protein>
<evidence type="ECO:0000313" key="5">
    <source>
        <dbReference type="EMBL" id="CAF3529304.1"/>
    </source>
</evidence>
<dbReference type="PANTHER" id="PTHR31214:SF2">
    <property type="entry name" value="PROTEIN FAM221A"/>
    <property type="match status" value="1"/>
</dbReference>